<protein>
    <submittedName>
        <fullName evidence="1">Uncharacterized protein LOC114345469</fullName>
    </submittedName>
</protein>
<evidence type="ECO:0000313" key="1">
    <source>
        <dbReference type="RefSeq" id="XP_028152086.1"/>
    </source>
</evidence>
<gene>
    <name evidence="1" type="primary">LOC114345469</name>
</gene>
<dbReference type="AlphaFoldDB" id="A0A6P7GQB1"/>
<organism evidence="1">
    <name type="scientific">Diabrotica virgifera virgifera</name>
    <name type="common">western corn rootworm</name>
    <dbReference type="NCBI Taxonomy" id="50390"/>
    <lineage>
        <taxon>Eukaryota</taxon>
        <taxon>Metazoa</taxon>
        <taxon>Ecdysozoa</taxon>
        <taxon>Arthropoda</taxon>
        <taxon>Hexapoda</taxon>
        <taxon>Insecta</taxon>
        <taxon>Pterygota</taxon>
        <taxon>Neoptera</taxon>
        <taxon>Endopterygota</taxon>
        <taxon>Coleoptera</taxon>
        <taxon>Polyphaga</taxon>
        <taxon>Cucujiformia</taxon>
        <taxon>Chrysomeloidea</taxon>
        <taxon>Chrysomelidae</taxon>
        <taxon>Galerucinae</taxon>
        <taxon>Diabroticina</taxon>
        <taxon>Diabroticites</taxon>
        <taxon>Diabrotica</taxon>
    </lineage>
</organism>
<dbReference type="RefSeq" id="XP_028152086.1">
    <property type="nucleotide sequence ID" value="XM_028296285.1"/>
</dbReference>
<proteinExistence type="predicted"/>
<sequence length="109" mass="13174">MGIEVKINEARKLGDKIYLVELDSKYEKMKIMKNTYKLKELPNRIYINDDLTKREREIQSKIRATAKEEKIKGKIAKVGYQKLILDNEVWKWNREREKLEKVNYNRSKN</sequence>
<reference evidence="1" key="1">
    <citation type="submission" date="2025-08" db="UniProtKB">
        <authorList>
            <consortium name="RefSeq"/>
        </authorList>
    </citation>
    <scope>IDENTIFICATION</scope>
    <source>
        <tissue evidence="1">Whole insect</tissue>
    </source>
</reference>
<name>A0A6P7GQB1_DIAVI</name>
<accession>A0A6P7GQB1</accession>
<dbReference type="InParanoid" id="A0A6P7GQB1"/>